<dbReference type="Proteomes" id="UP001189429">
    <property type="component" value="Unassembled WGS sequence"/>
</dbReference>
<evidence type="ECO:0000256" key="1">
    <source>
        <dbReference type="SAM" id="Phobius"/>
    </source>
</evidence>
<dbReference type="EMBL" id="CAUYUJ010022015">
    <property type="protein sequence ID" value="CAK0908437.1"/>
    <property type="molecule type" value="Genomic_DNA"/>
</dbReference>
<name>A0ABN9YAT1_9DINO</name>
<keyword evidence="1" id="KW-1133">Transmembrane helix</keyword>
<feature type="transmembrane region" description="Helical" evidence="1">
    <location>
        <begin position="6"/>
        <end position="25"/>
    </location>
</feature>
<keyword evidence="3" id="KW-1185">Reference proteome</keyword>
<accession>A0ABN9YAT1</accession>
<organism evidence="2 3">
    <name type="scientific">Prorocentrum cordatum</name>
    <dbReference type="NCBI Taxonomy" id="2364126"/>
    <lineage>
        <taxon>Eukaryota</taxon>
        <taxon>Sar</taxon>
        <taxon>Alveolata</taxon>
        <taxon>Dinophyceae</taxon>
        <taxon>Prorocentrales</taxon>
        <taxon>Prorocentraceae</taxon>
        <taxon>Prorocentrum</taxon>
    </lineage>
</organism>
<keyword evidence="1" id="KW-0472">Membrane</keyword>
<gene>
    <name evidence="2" type="ORF">PCOR1329_LOCUS83119</name>
</gene>
<feature type="transmembrane region" description="Helical" evidence="1">
    <location>
        <begin position="175"/>
        <end position="202"/>
    </location>
</feature>
<evidence type="ECO:0008006" key="4">
    <source>
        <dbReference type="Google" id="ProtNLM"/>
    </source>
</evidence>
<reference evidence="2" key="1">
    <citation type="submission" date="2023-10" db="EMBL/GenBank/DDBJ databases">
        <authorList>
            <person name="Chen Y."/>
            <person name="Shah S."/>
            <person name="Dougan E. K."/>
            <person name="Thang M."/>
            <person name="Chan C."/>
        </authorList>
    </citation>
    <scope>NUCLEOTIDE SEQUENCE [LARGE SCALE GENOMIC DNA]</scope>
</reference>
<feature type="transmembrane region" description="Helical" evidence="1">
    <location>
        <begin position="257"/>
        <end position="277"/>
    </location>
</feature>
<proteinExistence type="predicted"/>
<protein>
    <recommendedName>
        <fullName evidence="4">Solute carrier family 40 protein</fullName>
    </recommendedName>
</protein>
<keyword evidence="1" id="KW-0812">Transmembrane</keyword>
<sequence length="298" mass="33710">MFGEFFVIYWGIVAVALSVWVYHTWAQSRHGSCGSDSDELRYAHSTVSLAFVDHGNRRELSQNMWNFFAVVALGKAQMPGRQPVSCLAVGICNLLLGALQMFTIFLLVHDIDPNADPITDTPSTPWKRTTWSVNCMKWIQVAFMAAAVSSEVSQAMQLFKVVLVLDAESFRVPKVFLMLMAAGQYVVTLWVLFGGVAVVLSFQAVPDILYSSMAIVFVNSIDDLMYQFVESVFDIDADFRLPESPALDPSHEWLQEWLPVMSRVVAVFPLAFALFLMGESWYYNIMPNAWIRHVIKQW</sequence>
<comment type="caution">
    <text evidence="2">The sequence shown here is derived from an EMBL/GenBank/DDBJ whole genome shotgun (WGS) entry which is preliminary data.</text>
</comment>
<feature type="transmembrane region" description="Helical" evidence="1">
    <location>
        <begin position="84"/>
        <end position="108"/>
    </location>
</feature>
<evidence type="ECO:0000313" key="3">
    <source>
        <dbReference type="Proteomes" id="UP001189429"/>
    </source>
</evidence>
<evidence type="ECO:0000313" key="2">
    <source>
        <dbReference type="EMBL" id="CAK0908437.1"/>
    </source>
</evidence>